<accession>A0A843YIN7</accession>
<dbReference type="Proteomes" id="UP000444174">
    <property type="component" value="Unassembled WGS sequence"/>
</dbReference>
<dbReference type="AlphaFoldDB" id="A0A843YIN7"/>
<protein>
    <recommendedName>
        <fullName evidence="3">Roadblock/LAMTOR2 domain-containing protein</fullName>
    </recommendedName>
</protein>
<sequence>MTTRPPSSPAPVSGALGPLAEALTALEQSAEGCRLAGFGDLGARLVLRAEPAGARPQEALDDLCVQAAEAYALADRLADQLAENLVENLGSPVRASDPVMAWVPGETRLFLRAEQSDDAVFLACDRLDTAQDLVAAARDVLQAVAPDGAEG</sequence>
<gene>
    <name evidence="1" type="ORF">GFB49_11135</name>
</gene>
<proteinExistence type="predicted"/>
<evidence type="ECO:0008006" key="3">
    <source>
        <dbReference type="Google" id="ProtNLM"/>
    </source>
</evidence>
<reference evidence="1 2" key="1">
    <citation type="submission" date="2019-10" db="EMBL/GenBank/DDBJ databases">
        <title>Epibacterium sp. nov., isolated from seawater.</title>
        <authorList>
            <person name="Zhang X."/>
            <person name="Li N."/>
        </authorList>
    </citation>
    <scope>NUCLEOTIDE SEQUENCE [LARGE SCALE GENOMIC DNA]</scope>
    <source>
        <strain evidence="1 2">SM1979</strain>
    </source>
</reference>
<name>A0A843YIN7_9RHOB</name>
<comment type="caution">
    <text evidence="1">The sequence shown here is derived from an EMBL/GenBank/DDBJ whole genome shotgun (WGS) entry which is preliminary data.</text>
</comment>
<organism evidence="1 2">
    <name type="scientific">Tritonibacter litoralis</name>
    <dbReference type="NCBI Taxonomy" id="2662264"/>
    <lineage>
        <taxon>Bacteria</taxon>
        <taxon>Pseudomonadati</taxon>
        <taxon>Pseudomonadota</taxon>
        <taxon>Alphaproteobacteria</taxon>
        <taxon>Rhodobacterales</taxon>
        <taxon>Paracoccaceae</taxon>
        <taxon>Tritonibacter</taxon>
    </lineage>
</organism>
<dbReference type="RefSeq" id="WP_153215957.1">
    <property type="nucleotide sequence ID" value="NZ_WIBF01000006.1"/>
</dbReference>
<dbReference type="EMBL" id="WIBF01000006">
    <property type="protein sequence ID" value="MQQ09009.1"/>
    <property type="molecule type" value="Genomic_DNA"/>
</dbReference>
<evidence type="ECO:0000313" key="2">
    <source>
        <dbReference type="Proteomes" id="UP000444174"/>
    </source>
</evidence>
<keyword evidence="2" id="KW-1185">Reference proteome</keyword>
<evidence type="ECO:0000313" key="1">
    <source>
        <dbReference type="EMBL" id="MQQ09009.1"/>
    </source>
</evidence>